<dbReference type="RefSeq" id="WP_184728610.1">
    <property type="nucleotide sequence ID" value="NZ_JACHIW010000001.1"/>
</dbReference>
<gene>
    <name evidence="2" type="ORF">BJ970_005279</name>
</gene>
<evidence type="ECO:0000313" key="2">
    <source>
        <dbReference type="EMBL" id="MBB5157745.1"/>
    </source>
</evidence>
<reference evidence="2 3" key="1">
    <citation type="submission" date="2020-08" db="EMBL/GenBank/DDBJ databases">
        <title>Sequencing the genomes of 1000 actinobacteria strains.</title>
        <authorList>
            <person name="Klenk H.-P."/>
        </authorList>
    </citation>
    <scope>NUCLEOTIDE SEQUENCE [LARGE SCALE GENOMIC DNA]</scope>
    <source>
        <strain evidence="2 3">DSM 45584</strain>
    </source>
</reference>
<dbReference type="EMBL" id="JACHIW010000001">
    <property type="protein sequence ID" value="MBB5157745.1"/>
    <property type="molecule type" value="Genomic_DNA"/>
</dbReference>
<proteinExistence type="predicted"/>
<evidence type="ECO:0000256" key="1">
    <source>
        <dbReference type="SAM" id="MobiDB-lite"/>
    </source>
</evidence>
<organism evidence="2 3">
    <name type="scientific">Saccharopolyspora phatthalungensis</name>
    <dbReference type="NCBI Taxonomy" id="664693"/>
    <lineage>
        <taxon>Bacteria</taxon>
        <taxon>Bacillati</taxon>
        <taxon>Actinomycetota</taxon>
        <taxon>Actinomycetes</taxon>
        <taxon>Pseudonocardiales</taxon>
        <taxon>Pseudonocardiaceae</taxon>
        <taxon>Saccharopolyspora</taxon>
    </lineage>
</organism>
<evidence type="ECO:0000313" key="3">
    <source>
        <dbReference type="Proteomes" id="UP000584374"/>
    </source>
</evidence>
<feature type="region of interest" description="Disordered" evidence="1">
    <location>
        <begin position="1"/>
        <end position="21"/>
    </location>
</feature>
<accession>A0A840QGS8</accession>
<name>A0A840QGS8_9PSEU</name>
<comment type="caution">
    <text evidence="2">The sequence shown here is derived from an EMBL/GenBank/DDBJ whole genome shotgun (WGS) entry which is preliminary data.</text>
</comment>
<keyword evidence="3" id="KW-1185">Reference proteome</keyword>
<sequence>MSFAFRESGETTLGIDPTGIPARIDTPDQMVSAMRLLQEDLTYEADRIQTGDVGTSRLGHLATEVETFAQALRRFGWLAARELP</sequence>
<dbReference type="Proteomes" id="UP000584374">
    <property type="component" value="Unassembled WGS sequence"/>
</dbReference>
<protein>
    <submittedName>
        <fullName evidence="2">Stress response protein YsnF</fullName>
    </submittedName>
</protein>
<dbReference type="AlphaFoldDB" id="A0A840QGS8"/>